<organism evidence="7 8">
    <name type="scientific">Emericellopsis cladophorae</name>
    <dbReference type="NCBI Taxonomy" id="2686198"/>
    <lineage>
        <taxon>Eukaryota</taxon>
        <taxon>Fungi</taxon>
        <taxon>Dikarya</taxon>
        <taxon>Ascomycota</taxon>
        <taxon>Pezizomycotina</taxon>
        <taxon>Sordariomycetes</taxon>
        <taxon>Hypocreomycetidae</taxon>
        <taxon>Hypocreales</taxon>
        <taxon>Bionectriaceae</taxon>
        <taxon>Emericellopsis</taxon>
    </lineage>
</organism>
<dbReference type="SUPFAM" id="SSF48350">
    <property type="entry name" value="GTPase activation domain, GAP"/>
    <property type="match status" value="1"/>
</dbReference>
<reference evidence="7" key="1">
    <citation type="journal article" date="2021" name="J Fungi (Basel)">
        <title>Genomic and Metabolomic Analyses of the Marine Fungus Emericellopsis cladophorae: Insights into Saltwater Adaptability Mechanisms and Its Biosynthetic Potential.</title>
        <authorList>
            <person name="Goncalves M.F.M."/>
            <person name="Hilario S."/>
            <person name="Van de Peer Y."/>
            <person name="Esteves A.C."/>
            <person name="Alves A."/>
        </authorList>
    </citation>
    <scope>NUCLEOTIDE SEQUENCE</scope>
    <source>
        <strain evidence="7">MUM 19.33</strain>
    </source>
</reference>
<comment type="caution">
    <text evidence="7">The sequence shown here is derived from an EMBL/GenBank/DDBJ whole genome shotgun (WGS) entry which is preliminary data.</text>
</comment>
<keyword evidence="1" id="KW-0343">GTPase activation</keyword>
<dbReference type="PROSITE" id="PS50238">
    <property type="entry name" value="RHOGAP"/>
    <property type="match status" value="1"/>
</dbReference>
<dbReference type="PROSITE" id="PS51741">
    <property type="entry name" value="F_BAR"/>
    <property type="match status" value="1"/>
</dbReference>
<evidence type="ECO:0000313" key="8">
    <source>
        <dbReference type="Proteomes" id="UP001055219"/>
    </source>
</evidence>
<proteinExistence type="predicted"/>
<dbReference type="InterPro" id="IPR008936">
    <property type="entry name" value="Rho_GTPase_activation_prot"/>
</dbReference>
<dbReference type="SMART" id="SM00324">
    <property type="entry name" value="RhoGAP"/>
    <property type="match status" value="1"/>
</dbReference>
<evidence type="ECO:0000259" key="5">
    <source>
        <dbReference type="PROSITE" id="PS50238"/>
    </source>
</evidence>
<dbReference type="InterPro" id="IPR027267">
    <property type="entry name" value="AH/BAR_dom_sf"/>
</dbReference>
<dbReference type="GO" id="GO:0005938">
    <property type="term" value="C:cell cortex"/>
    <property type="evidence" value="ECO:0007669"/>
    <property type="project" value="UniProtKB-ARBA"/>
</dbReference>
<evidence type="ECO:0000259" key="6">
    <source>
        <dbReference type="PROSITE" id="PS51741"/>
    </source>
</evidence>
<dbReference type="PANTHER" id="PTHR23176:SF136">
    <property type="entry name" value="RHO GTPASE ACTIVATOR (RGD1)"/>
    <property type="match status" value="1"/>
</dbReference>
<feature type="compositionally biased region" description="Low complexity" evidence="4">
    <location>
        <begin position="387"/>
        <end position="399"/>
    </location>
</feature>
<dbReference type="GO" id="GO:0007165">
    <property type="term" value="P:signal transduction"/>
    <property type="evidence" value="ECO:0007669"/>
    <property type="project" value="InterPro"/>
</dbReference>
<dbReference type="SUPFAM" id="SSF103657">
    <property type="entry name" value="BAR/IMD domain-like"/>
    <property type="match status" value="1"/>
</dbReference>
<protein>
    <submittedName>
        <fullName evidence="7">Rho-GTPase-activating protein-like protein</fullName>
    </submittedName>
</protein>
<dbReference type="PANTHER" id="PTHR23176">
    <property type="entry name" value="RHO/RAC/CDC GTPASE-ACTIVATING PROTEIN"/>
    <property type="match status" value="1"/>
</dbReference>
<feature type="coiled-coil region" evidence="3">
    <location>
        <begin position="187"/>
        <end position="248"/>
    </location>
</feature>
<dbReference type="EMBL" id="JAGIXG020000038">
    <property type="protein sequence ID" value="KAI6780021.1"/>
    <property type="molecule type" value="Genomic_DNA"/>
</dbReference>
<feature type="compositionally biased region" description="Polar residues" evidence="4">
    <location>
        <begin position="21"/>
        <end position="30"/>
    </location>
</feature>
<feature type="region of interest" description="Disordered" evidence="4">
    <location>
        <begin position="1"/>
        <end position="61"/>
    </location>
</feature>
<keyword evidence="2 3" id="KW-0175">Coiled coil</keyword>
<gene>
    <name evidence="7" type="ORF">J7T54_007497</name>
</gene>
<feature type="region of interest" description="Disordered" evidence="4">
    <location>
        <begin position="360"/>
        <end position="490"/>
    </location>
</feature>
<name>A0A9Q0BCR0_9HYPO</name>
<dbReference type="OrthoDB" id="437889at2759"/>
<evidence type="ECO:0000256" key="2">
    <source>
        <dbReference type="PROSITE-ProRule" id="PRU01077"/>
    </source>
</evidence>
<keyword evidence="8" id="KW-1185">Reference proteome</keyword>
<evidence type="ECO:0000313" key="7">
    <source>
        <dbReference type="EMBL" id="KAI6780021.1"/>
    </source>
</evidence>
<dbReference type="GeneID" id="75833971"/>
<evidence type="ECO:0000256" key="3">
    <source>
        <dbReference type="SAM" id="Coils"/>
    </source>
</evidence>
<evidence type="ECO:0000256" key="4">
    <source>
        <dbReference type="SAM" id="MobiDB-lite"/>
    </source>
</evidence>
<feature type="compositionally biased region" description="Pro residues" evidence="4">
    <location>
        <begin position="364"/>
        <end position="386"/>
    </location>
</feature>
<dbReference type="Pfam" id="PF00620">
    <property type="entry name" value="RhoGAP"/>
    <property type="match status" value="1"/>
</dbReference>
<dbReference type="RefSeq" id="XP_051360877.1">
    <property type="nucleotide sequence ID" value="XM_051507963.1"/>
</dbReference>
<dbReference type="InterPro" id="IPR000198">
    <property type="entry name" value="RhoGAP_dom"/>
</dbReference>
<dbReference type="AlphaFoldDB" id="A0A9Q0BCR0"/>
<dbReference type="SMART" id="SM00055">
    <property type="entry name" value="FCH"/>
    <property type="match status" value="1"/>
</dbReference>
<feature type="domain" description="Rho-GAP" evidence="5">
    <location>
        <begin position="498"/>
        <end position="690"/>
    </location>
</feature>
<dbReference type="GO" id="GO:0005096">
    <property type="term" value="F:GTPase activator activity"/>
    <property type="evidence" value="ECO:0007669"/>
    <property type="project" value="UniProtKB-KW"/>
</dbReference>
<dbReference type="Pfam" id="PF00611">
    <property type="entry name" value="FCH"/>
    <property type="match status" value="1"/>
</dbReference>
<dbReference type="Gene3D" id="1.20.1270.60">
    <property type="entry name" value="Arfaptin homology (AH) domain/BAR domain"/>
    <property type="match status" value="1"/>
</dbReference>
<dbReference type="Proteomes" id="UP001055219">
    <property type="component" value="Unassembled WGS sequence"/>
</dbReference>
<feature type="compositionally biased region" description="Low complexity" evidence="4">
    <location>
        <begin position="45"/>
        <end position="58"/>
    </location>
</feature>
<feature type="compositionally biased region" description="Low complexity" evidence="4">
    <location>
        <begin position="1"/>
        <end position="10"/>
    </location>
</feature>
<dbReference type="Gene3D" id="1.10.555.10">
    <property type="entry name" value="Rho GTPase activation protein"/>
    <property type="match status" value="1"/>
</dbReference>
<sequence>MADDSLPPSLDLRDPAGSIDASRTTATADSETNEGDAGASLHSLAGQPPAAPSGAPRPEVQKQVEGVLSSEIGIATLLNRLKQSIASAKEFALFLKKRADLEEHNAAGLKKVCRATQDSIRRPEHRTGTFSQAYEEMVYIHERMAENGSHFAASLQQMHDDLVDAATAAERSRKTWKTNGLAAEQKVADLEQAMRKCRSKLETLAEDYERVRTGESRQTGKVLNAFKNKSAADQEMELKKKVEHADQNYRQAVETYRGEKQLLETTTRPDAVHQIRNHVRELDAGLGLQMQKFAAFNEKLLLSNGLSVSPLRGPGGDSHPASRSLRHAVLSIDNERDLDDFLAGHHARVPAHAGEVKYERHPTLEPPPHFQGGPPPPAPVAIPPPSSSSSAAAAAAATAAPPPPPMGQSMSPGGHEPPRPFAQPPPHQHQHQRSFSGQDAPQLGALPFQGGSGGAGVGQQSPPFHAHERQGSSSAAAAGGTGTPTPTPSAALNPVFGVHLAHLYERDGVPVPAVVEQCIRAVDLFGLGTEGIYRQSGSMAHIQKLRALFDRERQNPALNFQDPDNFFHDVNSVTGLLKQFFRDLPDPVLTADNHDGLVAAAKHDDDTQRRDSIHAIINALPDPNYATLRALCLHLHRVVENAHVNRMSSHNLALIFGPTLMGTDPAKAIQDAGWQIKVVDTLLQNTYQIFDED</sequence>
<feature type="domain" description="F-BAR" evidence="6">
    <location>
        <begin position="62"/>
        <end position="337"/>
    </location>
</feature>
<accession>A0A9Q0BCR0</accession>
<evidence type="ECO:0000256" key="1">
    <source>
        <dbReference type="ARBA" id="ARBA00022468"/>
    </source>
</evidence>
<dbReference type="InterPro" id="IPR031160">
    <property type="entry name" value="F_BAR_dom"/>
</dbReference>
<reference evidence="7" key="2">
    <citation type="submission" date="2022-07" db="EMBL/GenBank/DDBJ databases">
        <authorList>
            <person name="Goncalves M.F.M."/>
            <person name="Hilario S."/>
            <person name="Van De Peer Y."/>
            <person name="Esteves A.C."/>
            <person name="Alves A."/>
        </authorList>
    </citation>
    <scope>NUCLEOTIDE SEQUENCE</scope>
    <source>
        <strain evidence="7">MUM 19.33</strain>
    </source>
</reference>
<dbReference type="InterPro" id="IPR050729">
    <property type="entry name" value="Rho-GAP"/>
</dbReference>
<dbReference type="InterPro" id="IPR001060">
    <property type="entry name" value="FCH_dom"/>
</dbReference>